<evidence type="ECO:0000256" key="7">
    <source>
        <dbReference type="ARBA" id="ARBA00022729"/>
    </source>
</evidence>
<feature type="transmembrane region" description="Helical" evidence="13">
    <location>
        <begin position="1113"/>
        <end position="1134"/>
    </location>
</feature>
<dbReference type="PANTHER" id="PTHR48052">
    <property type="entry name" value="UNNAMED PRODUCT"/>
    <property type="match status" value="1"/>
</dbReference>
<keyword evidence="11" id="KW-0675">Receptor</keyword>
<evidence type="ECO:0000313" key="16">
    <source>
        <dbReference type="EMBL" id="CAD6241802.1"/>
    </source>
</evidence>
<keyword evidence="6 13" id="KW-0812">Transmembrane</keyword>
<protein>
    <recommendedName>
        <fullName evidence="15">Leucine-rich repeat-containing N-terminal plant-type domain-containing protein</fullName>
    </recommendedName>
</protein>
<keyword evidence="17" id="KW-1185">Reference proteome</keyword>
<dbReference type="PROSITE" id="PS51450">
    <property type="entry name" value="LRR"/>
    <property type="match status" value="1"/>
</dbReference>
<dbReference type="AlphaFoldDB" id="A0A811PBK7"/>
<keyword evidence="5" id="KW-1070">Brassinosteroid signaling pathway</keyword>
<gene>
    <name evidence="16" type="ORF">NCGR_LOCUS27474</name>
</gene>
<accession>A0A811PBK7</accession>
<keyword evidence="8" id="KW-0677">Repeat</keyword>
<dbReference type="SUPFAM" id="SSF52058">
    <property type="entry name" value="L domain-like"/>
    <property type="match status" value="3"/>
</dbReference>
<comment type="subcellular location">
    <subcellularLocation>
        <location evidence="1">Cell membrane</location>
        <topology evidence="1">Single-pass type I membrane protein</topology>
    </subcellularLocation>
</comment>
<reference evidence="16" key="1">
    <citation type="submission" date="2020-10" db="EMBL/GenBank/DDBJ databases">
        <authorList>
            <person name="Han B."/>
            <person name="Lu T."/>
            <person name="Zhao Q."/>
            <person name="Huang X."/>
            <person name="Zhao Y."/>
        </authorList>
    </citation>
    <scope>NUCLEOTIDE SEQUENCE</scope>
</reference>
<dbReference type="InterPro" id="IPR001611">
    <property type="entry name" value="Leu-rich_rpt"/>
</dbReference>
<dbReference type="Pfam" id="PF08263">
    <property type="entry name" value="LRRNT_2"/>
    <property type="match status" value="2"/>
</dbReference>
<feature type="signal peptide" evidence="14">
    <location>
        <begin position="1"/>
        <end position="26"/>
    </location>
</feature>
<feature type="domain" description="Leucine-rich repeat-containing N-terminal plant-type" evidence="15">
    <location>
        <begin position="83"/>
        <end position="103"/>
    </location>
</feature>
<evidence type="ECO:0000256" key="13">
    <source>
        <dbReference type="SAM" id="Phobius"/>
    </source>
</evidence>
<keyword evidence="10 13" id="KW-0472">Membrane</keyword>
<evidence type="ECO:0000256" key="2">
    <source>
        <dbReference type="ARBA" id="ARBA00009592"/>
    </source>
</evidence>
<keyword evidence="7 14" id="KW-0732">Signal</keyword>
<evidence type="ECO:0000256" key="10">
    <source>
        <dbReference type="ARBA" id="ARBA00023136"/>
    </source>
</evidence>
<evidence type="ECO:0000256" key="4">
    <source>
        <dbReference type="ARBA" id="ARBA00022614"/>
    </source>
</evidence>
<dbReference type="InterPro" id="IPR032675">
    <property type="entry name" value="LRR_dom_sf"/>
</dbReference>
<dbReference type="FunFam" id="3.80.10.10:FF:000111">
    <property type="entry name" value="LRR receptor-like serine/threonine-protein kinase ERECTA"/>
    <property type="match status" value="1"/>
</dbReference>
<sequence>MLFCCRSVPSYLLVIVVIIFTTSGRGACLCHQDQSDALLRLKANFHFFPFRFCPLAFPSFQEQNNFRFFPGSFPRPLPLPLQTNLSSWQADTDCCTWEGVTCDDGASGHSHVTALDLSCLGISGNLSSDIFKLTSLRSLNLAGNFFRGNNPWVCRAAGSAQQQLSDLKYLNLSYSGLSGHFSVENGQLANLLTLDLSGLRLENLNLFTLIDNLGSLQELYLDRVNVSVSQNDSTFASSSSSNNYTTTSALKELSMMGCTKFSPFVSCTITGRFDSAALARFANLVTLGLSGLDLGDLSLDTLVHNLGSLQKLYLVGVNISVLNPSPTGLVTTPVLQELTMSGCKITGPIDIFLAKLRFLSKLTLDNSDFVPTDRVLESFTNFSSLVLLSLQDCGLNGTFPFEIFHIKSLAILDVSFNKNLYGELPEFKQGSALQVLVLSGTKFSGPIPESIGNLKNLTILDLYSCQFHGLIPSFAQWPEILVVDLSTNNLTGFLPSDGYLGLDNLMYINLENNSVSGEIPASLFSHLHLQYLHLSQNNFTGNFHLYPNASQRLRMIDISKNKLQGPIPKLISKLLGLEELDLSSNNFTGTVDLNLIKNYVNMTLLSLSSNRLSVVIMEDDDTNSYREYPRRLDFLGLASCNLTNVPEFLRHQKLLHLDLSNNNIAGHVPDWIWENGEYDAVNLSHNSFSSIQTDLSVSMYGLFYLDLHSNKIEGALPLPPRETVKLDYSNNHFNSSVTTDFWSHISSSSFVFLSNNNLVGEIPHLLCNGTNIEILDLSFNRFSGLIPPCLLKHKNKLEILKLRGNNFHGSVPQKISKECALQIIDINDNKLEGKLPTSLVNCHMLQLLDLGNNKIVDTFPEWLGVLPLLKVLVLNDNRFNGHIDQYGRHKQMHSYFPALQVLDLSSNAFTGGIPTLILKKLKAMMVPSSSGPPSIYTEIIVDLDRSPPGYMPYDKSSFTITLKGQETTMVSILPIFMYLDLSNNNFDGTISNGIGDLKLLKGLNLSRNSFTGHIPPRIANMLQLESLDLSYNKLSGKIPPELALLTFLEVLNLSYNHLSGPIPQSNQFSTFPETSFLGNDGLCGKPLPHPCTMNQPPSAPAAPDSSTEVNWDVLAIEVGVISGLATVVATALLWGNGRRWVYYQVDRFFLRVLQPRIRHRRRRRH</sequence>
<evidence type="ECO:0000256" key="11">
    <source>
        <dbReference type="ARBA" id="ARBA00023170"/>
    </source>
</evidence>
<dbReference type="Proteomes" id="UP000604825">
    <property type="component" value="Unassembled WGS sequence"/>
</dbReference>
<evidence type="ECO:0000256" key="5">
    <source>
        <dbReference type="ARBA" id="ARBA00022626"/>
    </source>
</evidence>
<dbReference type="GO" id="GO:0005886">
    <property type="term" value="C:plasma membrane"/>
    <property type="evidence" value="ECO:0007669"/>
    <property type="project" value="UniProtKB-SubCell"/>
</dbReference>
<evidence type="ECO:0000256" key="6">
    <source>
        <dbReference type="ARBA" id="ARBA00022692"/>
    </source>
</evidence>
<keyword evidence="4" id="KW-0433">Leucine-rich repeat</keyword>
<dbReference type="GO" id="GO:0009742">
    <property type="term" value="P:brassinosteroid mediated signaling pathway"/>
    <property type="evidence" value="ECO:0007669"/>
    <property type="project" value="UniProtKB-KW"/>
</dbReference>
<evidence type="ECO:0000256" key="1">
    <source>
        <dbReference type="ARBA" id="ARBA00004251"/>
    </source>
</evidence>
<comment type="similarity">
    <text evidence="2">Belongs to the RLP family.</text>
</comment>
<evidence type="ECO:0000256" key="3">
    <source>
        <dbReference type="ARBA" id="ARBA00022475"/>
    </source>
</evidence>
<dbReference type="PANTHER" id="PTHR48052:SF63">
    <property type="entry name" value="PROTEIN KINASE DOMAIN-CONTAINING PROTEIN"/>
    <property type="match status" value="1"/>
</dbReference>
<dbReference type="InterPro" id="IPR013210">
    <property type="entry name" value="LRR_N_plant-typ"/>
</dbReference>
<organism evidence="16 17">
    <name type="scientific">Miscanthus lutarioriparius</name>
    <dbReference type="NCBI Taxonomy" id="422564"/>
    <lineage>
        <taxon>Eukaryota</taxon>
        <taxon>Viridiplantae</taxon>
        <taxon>Streptophyta</taxon>
        <taxon>Embryophyta</taxon>
        <taxon>Tracheophyta</taxon>
        <taxon>Spermatophyta</taxon>
        <taxon>Magnoliopsida</taxon>
        <taxon>Liliopsida</taxon>
        <taxon>Poales</taxon>
        <taxon>Poaceae</taxon>
        <taxon>PACMAD clade</taxon>
        <taxon>Panicoideae</taxon>
        <taxon>Andropogonodae</taxon>
        <taxon>Andropogoneae</taxon>
        <taxon>Saccharinae</taxon>
        <taxon>Miscanthus</taxon>
    </lineage>
</organism>
<comment type="caution">
    <text evidence="16">The sequence shown here is derived from an EMBL/GenBank/DDBJ whole genome shotgun (WGS) entry which is preliminary data.</text>
</comment>
<keyword evidence="3" id="KW-1003">Cell membrane</keyword>
<evidence type="ECO:0000256" key="14">
    <source>
        <dbReference type="SAM" id="SignalP"/>
    </source>
</evidence>
<name>A0A811PBK7_9POAL</name>
<keyword evidence="12" id="KW-0325">Glycoprotein</keyword>
<feature type="domain" description="Leucine-rich repeat-containing N-terminal plant-type" evidence="15">
    <location>
        <begin position="31"/>
        <end position="46"/>
    </location>
</feature>
<keyword evidence="9 13" id="KW-1133">Transmembrane helix</keyword>
<proteinExistence type="inferred from homology"/>
<dbReference type="InterPro" id="IPR003591">
    <property type="entry name" value="Leu-rich_rpt_typical-subtyp"/>
</dbReference>
<dbReference type="Pfam" id="PF00560">
    <property type="entry name" value="LRR_1"/>
    <property type="match status" value="11"/>
</dbReference>
<dbReference type="EMBL" id="CAJGYO010000007">
    <property type="protein sequence ID" value="CAD6241802.1"/>
    <property type="molecule type" value="Genomic_DNA"/>
</dbReference>
<dbReference type="OrthoDB" id="676979at2759"/>
<evidence type="ECO:0000256" key="9">
    <source>
        <dbReference type="ARBA" id="ARBA00022989"/>
    </source>
</evidence>
<dbReference type="Gene3D" id="3.80.10.10">
    <property type="entry name" value="Ribonuclease Inhibitor"/>
    <property type="match status" value="2"/>
</dbReference>
<dbReference type="SMART" id="SM00369">
    <property type="entry name" value="LRR_TYP"/>
    <property type="match status" value="10"/>
</dbReference>
<evidence type="ECO:0000259" key="15">
    <source>
        <dbReference type="Pfam" id="PF08263"/>
    </source>
</evidence>
<evidence type="ECO:0000256" key="8">
    <source>
        <dbReference type="ARBA" id="ARBA00022737"/>
    </source>
</evidence>
<evidence type="ECO:0000313" key="17">
    <source>
        <dbReference type="Proteomes" id="UP000604825"/>
    </source>
</evidence>
<feature type="chain" id="PRO_5032831653" description="Leucine-rich repeat-containing N-terminal plant-type domain-containing protein" evidence="14">
    <location>
        <begin position="27"/>
        <end position="1165"/>
    </location>
</feature>
<evidence type="ECO:0000256" key="12">
    <source>
        <dbReference type="ARBA" id="ARBA00023180"/>
    </source>
</evidence>
<dbReference type="FunFam" id="3.80.10.10:FF:000041">
    <property type="entry name" value="LRR receptor-like serine/threonine-protein kinase ERECTA"/>
    <property type="match status" value="2"/>
</dbReference>
<dbReference type="PRINTS" id="PR00019">
    <property type="entry name" value="LEURICHRPT"/>
</dbReference>